<keyword evidence="3 7" id="KW-1134">Transmembrane beta strand</keyword>
<dbReference type="SUPFAM" id="SSF49464">
    <property type="entry name" value="Carboxypeptidase regulatory domain-like"/>
    <property type="match status" value="1"/>
</dbReference>
<dbReference type="EMBL" id="SNRX01000011">
    <property type="protein sequence ID" value="KAA6301970.1"/>
    <property type="molecule type" value="Genomic_DNA"/>
</dbReference>
<dbReference type="NCBIfam" id="TIGR04056">
    <property type="entry name" value="OMP_RagA_SusC"/>
    <property type="match status" value="1"/>
</dbReference>
<accession>A0A5M8P0V6</accession>
<evidence type="ECO:0000256" key="5">
    <source>
        <dbReference type="ARBA" id="ARBA00023136"/>
    </source>
</evidence>
<dbReference type="InterPro" id="IPR008969">
    <property type="entry name" value="CarboxyPept-like_regulatory"/>
</dbReference>
<keyword evidence="2 7" id="KW-0813">Transport</keyword>
<dbReference type="InterPro" id="IPR023997">
    <property type="entry name" value="TonB-dep_OMP_SusC/RagA_CS"/>
</dbReference>
<feature type="signal peptide" evidence="8">
    <location>
        <begin position="1"/>
        <end position="25"/>
    </location>
</feature>
<dbReference type="AlphaFoldDB" id="A0A5M8P0V6"/>
<dbReference type="NCBIfam" id="TIGR04057">
    <property type="entry name" value="SusC_RagA_signa"/>
    <property type="match status" value="1"/>
</dbReference>
<evidence type="ECO:0000256" key="1">
    <source>
        <dbReference type="ARBA" id="ARBA00004571"/>
    </source>
</evidence>
<evidence type="ECO:0000256" key="4">
    <source>
        <dbReference type="ARBA" id="ARBA00022692"/>
    </source>
</evidence>
<dbReference type="InterPro" id="IPR023996">
    <property type="entry name" value="TonB-dep_OMP_SusC/RagA"/>
</dbReference>
<evidence type="ECO:0000256" key="7">
    <source>
        <dbReference type="PROSITE-ProRule" id="PRU01360"/>
    </source>
</evidence>
<dbReference type="Pfam" id="PF13715">
    <property type="entry name" value="CarbopepD_reg_2"/>
    <property type="match status" value="1"/>
</dbReference>
<evidence type="ECO:0000259" key="9">
    <source>
        <dbReference type="Pfam" id="PF07715"/>
    </source>
</evidence>
<evidence type="ECO:0000313" key="10">
    <source>
        <dbReference type="EMBL" id="KAA6301970.1"/>
    </source>
</evidence>
<reference evidence="10 11" key="1">
    <citation type="submission" date="2019-03" db="EMBL/GenBank/DDBJ databases">
        <title>Single cell metagenomics reveals metabolic interactions within the superorganism composed of flagellate Streblomastix strix and complex community of Bacteroidetes bacteria on its surface.</title>
        <authorList>
            <person name="Treitli S.C."/>
            <person name="Kolisko M."/>
            <person name="Husnik F."/>
            <person name="Keeling P."/>
            <person name="Hampl V."/>
        </authorList>
    </citation>
    <scope>NUCLEOTIDE SEQUENCE [LARGE SCALE GENOMIC DNA]</scope>
    <source>
        <strain evidence="10">St1</strain>
    </source>
</reference>
<dbReference type="InterPro" id="IPR039426">
    <property type="entry name" value="TonB-dep_rcpt-like"/>
</dbReference>
<dbReference type="GO" id="GO:0009279">
    <property type="term" value="C:cell outer membrane"/>
    <property type="evidence" value="ECO:0007669"/>
    <property type="project" value="UniProtKB-SubCell"/>
</dbReference>
<feature type="chain" id="PRO_5024467260" evidence="8">
    <location>
        <begin position="26"/>
        <end position="1114"/>
    </location>
</feature>
<evidence type="ECO:0000256" key="2">
    <source>
        <dbReference type="ARBA" id="ARBA00022448"/>
    </source>
</evidence>
<dbReference type="InterPro" id="IPR012910">
    <property type="entry name" value="Plug_dom"/>
</dbReference>
<evidence type="ECO:0000256" key="6">
    <source>
        <dbReference type="ARBA" id="ARBA00023237"/>
    </source>
</evidence>
<dbReference type="Gene3D" id="2.40.170.20">
    <property type="entry name" value="TonB-dependent receptor, beta-barrel domain"/>
    <property type="match status" value="1"/>
</dbReference>
<dbReference type="PROSITE" id="PS52016">
    <property type="entry name" value="TONB_DEPENDENT_REC_3"/>
    <property type="match status" value="1"/>
</dbReference>
<keyword evidence="4 7" id="KW-0812">Transmembrane</keyword>
<feature type="domain" description="TonB-dependent receptor plug" evidence="9">
    <location>
        <begin position="127"/>
        <end position="246"/>
    </location>
</feature>
<comment type="similarity">
    <text evidence="7">Belongs to the TonB-dependent receptor family.</text>
</comment>
<keyword evidence="10" id="KW-0675">Receptor</keyword>
<dbReference type="Pfam" id="PF07715">
    <property type="entry name" value="Plug"/>
    <property type="match status" value="1"/>
</dbReference>
<evidence type="ECO:0000256" key="8">
    <source>
        <dbReference type="SAM" id="SignalP"/>
    </source>
</evidence>
<dbReference type="SUPFAM" id="SSF56935">
    <property type="entry name" value="Porins"/>
    <property type="match status" value="1"/>
</dbReference>
<protein>
    <submittedName>
        <fullName evidence="10">TonB-dependent receptor SusC</fullName>
    </submittedName>
</protein>
<comment type="caution">
    <text evidence="10">The sequence shown here is derived from an EMBL/GenBank/DDBJ whole genome shotgun (WGS) entry which is preliminary data.</text>
</comment>
<evidence type="ECO:0000256" key="3">
    <source>
        <dbReference type="ARBA" id="ARBA00022452"/>
    </source>
</evidence>
<sequence length="1114" mass="125027">MKTVFMKFSLRLVLLFLFISTVTYAQQTKVKGLVSSAEDKESIIGASVTVKGNPSIGTITNIEGKFILNVPVGSKTLVISYFGMKTQEVPVKENVDVLLQPDVQVLGEVVVTGIGKVDKRLFTGASDKLDASTTKIDGIVDISRALEGRSAGVTVQNVSGSFGTAPKIRVRGATSIYGSSKPLWVVDGVVVENITEVSSDDLSSGDAVTLISSAIAGLNSEDIESFQILKDGSATSIYGARAMAGVIVITTKKGRNGVSNISYTGEFTYRLKPNYNEFNIMNSQDQMSVYQEMQNKGWLNFGETFRRSNGGVYRKMYELIKTYDPISYSYALVNTPEARNVYLRQAEIRNTDWFDELFESNLMHNHSLSVSSGNEKSSYYASLSALSDPGWTKQSSVKRYTGNLNVNYNILKDLSINLISMGSYRDQRAPGTLGQSTDPVFGEVKRDFDINPYNYATNSSRALDPHTFYTNNYAPFNILHELDNNYMDLNVVDLKFQGELTWKILKSLSVSGLAALNYKMTGQEHNIKDASNQALAYRAMDDATMRDANPLLYTNPEDPYALPISVLPEGGIFQRKDYRMRSVDLRTTISWVEEFDDKHIINFFGGVERNMTNRNQSYFNGWGMQYSNGEIPFYVYEYFKKSKEEGNAYYSKERTEARMEAYFASLTYSYKGIYSFNATGRYEGSNQMGLSQRARWLPTWNLGLAWNVHEEKFFESMSDVFSHLTLKSSYSLTGSPVPEFISNSTAIITSVVPWRPFASDSEAGLELVDLENSELTYEKKHELNIGAEMGFLDNRISLGFDWYKRNNFDLIGPIATQGAGGQVLKLANIADMAGGGEEISLTTKNIVTKQFDWTTNFIFGKNFTKITRLANNVSVIDLIKGYGFSAQEGYPVRGLYSIPFQGLDEEGIPTFLREDGSISSAADPEIIFQNRDNLSYLKYEGPVDPTSNGSLGNLFRYRNFRLNVFITYSLGNYVRLNPVFKSQYNDLSSMTREFKNRWTLPGDEQYTNVPVILSERQLRRANTELQQTYNAYNYSDIRVAKGDFIRMKEVSLSYDFPKQLIRNVSNLSLKVQATNLFLIYADKKLNGQDPEFVSAGGVAVPVPKQFTFTVRASF</sequence>
<dbReference type="InterPro" id="IPR037066">
    <property type="entry name" value="Plug_dom_sf"/>
</dbReference>
<dbReference type="Proteomes" id="UP000324575">
    <property type="component" value="Unassembled WGS sequence"/>
</dbReference>
<proteinExistence type="inferred from homology"/>
<keyword evidence="6 7" id="KW-0998">Cell outer membrane</keyword>
<evidence type="ECO:0000313" key="11">
    <source>
        <dbReference type="Proteomes" id="UP000324575"/>
    </source>
</evidence>
<dbReference type="InterPro" id="IPR036942">
    <property type="entry name" value="Beta-barrel_TonB_sf"/>
</dbReference>
<comment type="subcellular location">
    <subcellularLocation>
        <location evidence="1 7">Cell outer membrane</location>
        <topology evidence="1 7">Multi-pass membrane protein</topology>
    </subcellularLocation>
</comment>
<dbReference type="Gene3D" id="2.60.40.1120">
    <property type="entry name" value="Carboxypeptidase-like, regulatory domain"/>
    <property type="match status" value="1"/>
</dbReference>
<gene>
    <name evidence="10" type="ORF">EZS26_001786</name>
</gene>
<keyword evidence="5 7" id="KW-0472">Membrane</keyword>
<organism evidence="10 11">
    <name type="scientific">Candidatus Ordinivivax streblomastigis</name>
    <dbReference type="NCBI Taxonomy" id="2540710"/>
    <lineage>
        <taxon>Bacteria</taxon>
        <taxon>Pseudomonadati</taxon>
        <taxon>Bacteroidota</taxon>
        <taxon>Bacteroidia</taxon>
        <taxon>Bacteroidales</taxon>
        <taxon>Candidatus Ordinivivax</taxon>
    </lineage>
</organism>
<name>A0A5M8P0V6_9BACT</name>
<dbReference type="Gene3D" id="2.170.130.10">
    <property type="entry name" value="TonB-dependent receptor, plug domain"/>
    <property type="match status" value="1"/>
</dbReference>
<keyword evidence="8" id="KW-0732">Signal</keyword>